<feature type="domain" description="Cation/H+ exchanger transmembrane" evidence="11">
    <location>
        <begin position="63"/>
        <end position="149"/>
    </location>
</feature>
<accession>A0A2G2X738</accession>
<evidence type="ECO:0000313" key="14">
    <source>
        <dbReference type="Proteomes" id="UP000224567"/>
    </source>
</evidence>
<keyword evidence="4 10" id="KW-0812">Transmembrane</keyword>
<feature type="transmembrane region" description="Helical" evidence="10">
    <location>
        <begin position="5"/>
        <end position="22"/>
    </location>
</feature>
<organism evidence="13 14">
    <name type="scientific">Capsicum baccatum</name>
    <name type="common">Peruvian pepper</name>
    <dbReference type="NCBI Taxonomy" id="33114"/>
    <lineage>
        <taxon>Eukaryota</taxon>
        <taxon>Viridiplantae</taxon>
        <taxon>Streptophyta</taxon>
        <taxon>Embryophyta</taxon>
        <taxon>Tracheophyta</taxon>
        <taxon>Spermatophyta</taxon>
        <taxon>Magnoliopsida</taxon>
        <taxon>eudicotyledons</taxon>
        <taxon>Gunneridae</taxon>
        <taxon>Pentapetalae</taxon>
        <taxon>asterids</taxon>
        <taxon>lamiids</taxon>
        <taxon>Solanales</taxon>
        <taxon>Solanaceae</taxon>
        <taxon>Solanoideae</taxon>
        <taxon>Capsiceae</taxon>
        <taxon>Capsicum</taxon>
    </lineage>
</organism>
<evidence type="ECO:0000256" key="5">
    <source>
        <dbReference type="ARBA" id="ARBA00022958"/>
    </source>
</evidence>
<dbReference type="OrthoDB" id="1938353at2759"/>
<feature type="domain" description="Cation/H(+) antiporter C-terminal" evidence="12">
    <location>
        <begin position="202"/>
        <end position="323"/>
    </location>
</feature>
<keyword evidence="8 10" id="KW-0472">Membrane</keyword>
<dbReference type="PANTHER" id="PTHR32468">
    <property type="entry name" value="CATION/H + ANTIPORTER"/>
    <property type="match status" value="1"/>
</dbReference>
<dbReference type="GO" id="GO:0006813">
    <property type="term" value="P:potassium ion transport"/>
    <property type="evidence" value="ECO:0007669"/>
    <property type="project" value="UniProtKB-KW"/>
</dbReference>
<keyword evidence="7" id="KW-0406">Ion transport</keyword>
<dbReference type="GO" id="GO:0012505">
    <property type="term" value="C:endomembrane system"/>
    <property type="evidence" value="ECO:0007669"/>
    <property type="project" value="TreeGrafter"/>
</dbReference>
<protein>
    <submittedName>
        <fullName evidence="13">Cation/H(+) antiporter 15</fullName>
    </submittedName>
</protein>
<evidence type="ECO:0000256" key="4">
    <source>
        <dbReference type="ARBA" id="ARBA00022692"/>
    </source>
</evidence>
<evidence type="ECO:0000256" key="10">
    <source>
        <dbReference type="SAM" id="Phobius"/>
    </source>
</evidence>
<feature type="transmembrane region" description="Helical" evidence="10">
    <location>
        <begin position="93"/>
        <end position="120"/>
    </location>
</feature>
<sequence>MSAALINDIFAWILLAFTIAFFKNKNMALASVWILLSSVAFVIFCVIIIRPLVGWMIKRTPEEDFVSGLLLTLFFSISGLKTEISAIDEVGTWALLVLVIVLACAGKIAGTVLVILYYIILIHEGVILGILMNAKGLTEMIVINIGKDQKQTVDGGMEITNPNFRMISQIVLANAPCYVGILVDRGLSGSTRLAANQVTHHVVVLFFGGPDDREALSYGLRMREHPGINLTVIKLLLGEAALEGRRSDSRKSSMNNDSSVLTMVTDDDKEKQLDEDYISDFRARTANDDSVLYIERVVNLGEETTAAIRTIDHAHDLFIVGRGQGTISPLTTGLINWSECPRARCKRRSIGILGSGISCFGVSCATICRNGTRGSSSHTR</sequence>
<dbReference type="Gene3D" id="1.20.1530.20">
    <property type="match status" value="2"/>
</dbReference>
<dbReference type="GO" id="GO:0015297">
    <property type="term" value="F:antiporter activity"/>
    <property type="evidence" value="ECO:0007669"/>
    <property type="project" value="InterPro"/>
</dbReference>
<comment type="subcellular location">
    <subcellularLocation>
        <location evidence="1">Membrane</location>
        <topology evidence="1">Multi-pass membrane protein</topology>
    </subcellularLocation>
</comment>
<evidence type="ECO:0000256" key="1">
    <source>
        <dbReference type="ARBA" id="ARBA00004141"/>
    </source>
</evidence>
<proteinExistence type="inferred from homology"/>
<dbReference type="InterPro" id="IPR006153">
    <property type="entry name" value="Cation/H_exchanger_TM"/>
</dbReference>
<dbReference type="GO" id="GO:1902600">
    <property type="term" value="P:proton transmembrane transport"/>
    <property type="evidence" value="ECO:0007669"/>
    <property type="project" value="InterPro"/>
</dbReference>
<keyword evidence="3" id="KW-0633">Potassium transport</keyword>
<dbReference type="InterPro" id="IPR038770">
    <property type="entry name" value="Na+/solute_symporter_sf"/>
</dbReference>
<dbReference type="InterPro" id="IPR050794">
    <property type="entry name" value="CPA2_transporter"/>
</dbReference>
<keyword evidence="5" id="KW-0630">Potassium</keyword>
<evidence type="ECO:0000256" key="2">
    <source>
        <dbReference type="ARBA" id="ARBA00022448"/>
    </source>
</evidence>
<evidence type="ECO:0000256" key="3">
    <source>
        <dbReference type="ARBA" id="ARBA00022538"/>
    </source>
</evidence>
<evidence type="ECO:0000256" key="6">
    <source>
        <dbReference type="ARBA" id="ARBA00022989"/>
    </source>
</evidence>
<evidence type="ECO:0000256" key="9">
    <source>
        <dbReference type="ARBA" id="ARBA00038341"/>
    </source>
</evidence>
<evidence type="ECO:0000256" key="7">
    <source>
        <dbReference type="ARBA" id="ARBA00023065"/>
    </source>
</evidence>
<reference evidence="13 14" key="1">
    <citation type="journal article" date="2017" name="Genome Biol.">
        <title>New reference genome sequences of hot pepper reveal the massive evolution of plant disease-resistance genes by retroduplication.</title>
        <authorList>
            <person name="Kim S."/>
            <person name="Park J."/>
            <person name="Yeom S.I."/>
            <person name="Kim Y.M."/>
            <person name="Seo E."/>
            <person name="Kim K.T."/>
            <person name="Kim M.S."/>
            <person name="Lee J.M."/>
            <person name="Cheong K."/>
            <person name="Shin H.S."/>
            <person name="Kim S.B."/>
            <person name="Han K."/>
            <person name="Lee J."/>
            <person name="Park M."/>
            <person name="Lee H.A."/>
            <person name="Lee H.Y."/>
            <person name="Lee Y."/>
            <person name="Oh S."/>
            <person name="Lee J.H."/>
            <person name="Choi E."/>
            <person name="Choi E."/>
            <person name="Lee S.E."/>
            <person name="Jeon J."/>
            <person name="Kim H."/>
            <person name="Choi G."/>
            <person name="Song H."/>
            <person name="Lee J."/>
            <person name="Lee S.C."/>
            <person name="Kwon J.K."/>
            <person name="Lee H.Y."/>
            <person name="Koo N."/>
            <person name="Hong Y."/>
            <person name="Kim R.W."/>
            <person name="Kang W.H."/>
            <person name="Huh J.H."/>
            <person name="Kang B.C."/>
            <person name="Yang T.J."/>
            <person name="Lee Y.H."/>
            <person name="Bennetzen J.L."/>
            <person name="Choi D."/>
        </authorList>
    </citation>
    <scope>NUCLEOTIDE SEQUENCE [LARGE SCALE GENOMIC DNA]</scope>
    <source>
        <strain evidence="14">cv. PBC81</strain>
    </source>
</reference>
<dbReference type="GO" id="GO:0016020">
    <property type="term" value="C:membrane"/>
    <property type="evidence" value="ECO:0007669"/>
    <property type="project" value="UniProtKB-SubCell"/>
</dbReference>
<evidence type="ECO:0000256" key="8">
    <source>
        <dbReference type="ARBA" id="ARBA00023136"/>
    </source>
</evidence>
<dbReference type="EMBL" id="MLFT02000003">
    <property type="protein sequence ID" value="PHT53325.1"/>
    <property type="molecule type" value="Genomic_DNA"/>
</dbReference>
<evidence type="ECO:0000313" key="13">
    <source>
        <dbReference type="EMBL" id="PHT53325.1"/>
    </source>
</evidence>
<keyword evidence="14" id="KW-1185">Reference proteome</keyword>
<dbReference type="Pfam" id="PF23259">
    <property type="entry name" value="CHX17_C"/>
    <property type="match status" value="1"/>
</dbReference>
<keyword evidence="6 10" id="KW-1133">Transmembrane helix</keyword>
<gene>
    <name evidence="13" type="ORF">CQW23_07787</name>
</gene>
<dbReference type="GO" id="GO:0006885">
    <property type="term" value="P:regulation of pH"/>
    <property type="evidence" value="ECO:0007669"/>
    <property type="project" value="TreeGrafter"/>
</dbReference>
<comment type="caution">
    <text evidence="13">The sequence shown here is derived from an EMBL/GenBank/DDBJ whole genome shotgun (WGS) entry which is preliminary data.</text>
</comment>
<dbReference type="Proteomes" id="UP000224567">
    <property type="component" value="Unassembled WGS sequence"/>
</dbReference>
<feature type="transmembrane region" description="Helical" evidence="10">
    <location>
        <begin position="65"/>
        <end position="87"/>
    </location>
</feature>
<reference evidence="14" key="2">
    <citation type="journal article" date="2017" name="J. Anim. Genet.">
        <title>Multiple reference genome sequences of hot pepper reveal the massive evolution of plant disease resistance genes by retroduplication.</title>
        <authorList>
            <person name="Kim S."/>
            <person name="Park J."/>
            <person name="Yeom S.-I."/>
            <person name="Kim Y.-M."/>
            <person name="Seo E."/>
            <person name="Kim K.-T."/>
            <person name="Kim M.-S."/>
            <person name="Lee J.M."/>
            <person name="Cheong K."/>
            <person name="Shin H.-S."/>
            <person name="Kim S.-B."/>
            <person name="Han K."/>
            <person name="Lee J."/>
            <person name="Park M."/>
            <person name="Lee H.-A."/>
            <person name="Lee H.-Y."/>
            <person name="Lee Y."/>
            <person name="Oh S."/>
            <person name="Lee J.H."/>
            <person name="Choi E."/>
            <person name="Choi E."/>
            <person name="Lee S.E."/>
            <person name="Jeon J."/>
            <person name="Kim H."/>
            <person name="Choi G."/>
            <person name="Song H."/>
            <person name="Lee J."/>
            <person name="Lee S.-C."/>
            <person name="Kwon J.-K."/>
            <person name="Lee H.-Y."/>
            <person name="Koo N."/>
            <person name="Hong Y."/>
            <person name="Kim R.W."/>
            <person name="Kang W.-H."/>
            <person name="Huh J.H."/>
            <person name="Kang B.-C."/>
            <person name="Yang T.-J."/>
            <person name="Lee Y.-H."/>
            <person name="Bennetzen J.L."/>
            <person name="Choi D."/>
        </authorList>
    </citation>
    <scope>NUCLEOTIDE SEQUENCE [LARGE SCALE GENOMIC DNA]</scope>
    <source>
        <strain evidence="14">cv. PBC81</strain>
    </source>
</reference>
<keyword evidence="2" id="KW-0813">Transport</keyword>
<name>A0A2G2X738_CAPBA</name>
<dbReference type="InterPro" id="IPR057290">
    <property type="entry name" value="CHX17_C"/>
</dbReference>
<dbReference type="AlphaFoldDB" id="A0A2G2X738"/>
<evidence type="ECO:0000259" key="12">
    <source>
        <dbReference type="Pfam" id="PF23259"/>
    </source>
</evidence>
<evidence type="ECO:0000259" key="11">
    <source>
        <dbReference type="Pfam" id="PF00999"/>
    </source>
</evidence>
<feature type="transmembrane region" description="Helical" evidence="10">
    <location>
        <begin position="28"/>
        <end position="53"/>
    </location>
</feature>
<dbReference type="PANTHER" id="PTHR32468:SF26">
    <property type="entry name" value="CATION_H(+) ANTIPORTER 15"/>
    <property type="match status" value="1"/>
</dbReference>
<dbReference type="Pfam" id="PF00999">
    <property type="entry name" value="Na_H_Exchanger"/>
    <property type="match status" value="1"/>
</dbReference>
<comment type="similarity">
    <text evidence="9">Belongs to the monovalent cation:proton antiporter 2 (CPA2) transporter (TC 2.A.37) family. CHX (TC 2.A.37.4) subfamily.</text>
</comment>